<dbReference type="Proteomes" id="UP000324611">
    <property type="component" value="Unassembled WGS sequence"/>
</dbReference>
<keyword evidence="3" id="KW-1185">Reference proteome</keyword>
<protein>
    <recommendedName>
        <fullName evidence="4">TonB-dependent receptor-like protein</fullName>
    </recommendedName>
</protein>
<organism evidence="2 3">
    <name type="scientific">Chitinophaga agrisoli</name>
    <dbReference type="NCBI Taxonomy" id="2607653"/>
    <lineage>
        <taxon>Bacteria</taxon>
        <taxon>Pseudomonadati</taxon>
        <taxon>Bacteroidota</taxon>
        <taxon>Chitinophagia</taxon>
        <taxon>Chitinophagales</taxon>
        <taxon>Chitinophagaceae</taxon>
        <taxon>Chitinophaga</taxon>
    </lineage>
</organism>
<feature type="chain" id="PRO_5023081589" description="TonB-dependent receptor-like protein" evidence="1">
    <location>
        <begin position="20"/>
        <end position="164"/>
    </location>
</feature>
<accession>A0A5B2VUZ5</accession>
<evidence type="ECO:0000256" key="1">
    <source>
        <dbReference type="SAM" id="SignalP"/>
    </source>
</evidence>
<evidence type="ECO:0000313" key="2">
    <source>
        <dbReference type="EMBL" id="KAA2243061.1"/>
    </source>
</evidence>
<keyword evidence="1" id="KW-0732">Signal</keyword>
<evidence type="ECO:0000313" key="3">
    <source>
        <dbReference type="Proteomes" id="UP000324611"/>
    </source>
</evidence>
<reference evidence="2 3" key="1">
    <citation type="submission" date="2019-09" db="EMBL/GenBank/DDBJ databases">
        <title>Chitinophaga ginsengihumi sp. nov., isolated from soil of ginseng rhizosphere.</title>
        <authorList>
            <person name="Lee J."/>
        </authorList>
    </citation>
    <scope>NUCLEOTIDE SEQUENCE [LARGE SCALE GENOMIC DNA]</scope>
    <source>
        <strain evidence="2 3">BN140078</strain>
    </source>
</reference>
<sequence>MKQAIIIGSLLLCGFSLQAQDSTDDAVQVYIIDSVEVDPVAVNELGPDQIAMITIARGRKTVEKYGDRATNGVFYIETKPFARKRYNRMFSSLSPAYAAALQKYGNDSSFRYIMSDSVITTNPVSQLAALEKKEIADVQLLSAADGKKRYGLKEEEIGVVITIH</sequence>
<dbReference type="AlphaFoldDB" id="A0A5B2VUZ5"/>
<name>A0A5B2VUZ5_9BACT</name>
<proteinExistence type="predicted"/>
<gene>
    <name evidence="2" type="ORF">F0L74_11115</name>
</gene>
<feature type="signal peptide" evidence="1">
    <location>
        <begin position="1"/>
        <end position="19"/>
    </location>
</feature>
<dbReference type="EMBL" id="VUOC01000002">
    <property type="protein sequence ID" value="KAA2243061.1"/>
    <property type="molecule type" value="Genomic_DNA"/>
</dbReference>
<comment type="caution">
    <text evidence="2">The sequence shown here is derived from an EMBL/GenBank/DDBJ whole genome shotgun (WGS) entry which is preliminary data.</text>
</comment>
<dbReference type="RefSeq" id="WP_149837936.1">
    <property type="nucleotide sequence ID" value="NZ_VUOC01000002.1"/>
</dbReference>
<reference evidence="2 3" key="2">
    <citation type="submission" date="2019-09" db="EMBL/GenBank/DDBJ databases">
        <authorList>
            <person name="Jin C."/>
        </authorList>
    </citation>
    <scope>NUCLEOTIDE SEQUENCE [LARGE SCALE GENOMIC DNA]</scope>
    <source>
        <strain evidence="2 3">BN140078</strain>
    </source>
</reference>
<evidence type="ECO:0008006" key="4">
    <source>
        <dbReference type="Google" id="ProtNLM"/>
    </source>
</evidence>